<evidence type="ECO:0000256" key="1">
    <source>
        <dbReference type="SAM" id="Phobius"/>
    </source>
</evidence>
<dbReference type="Proteomes" id="UP000023152">
    <property type="component" value="Unassembled WGS sequence"/>
</dbReference>
<dbReference type="AlphaFoldDB" id="X6PAB6"/>
<protein>
    <submittedName>
        <fullName evidence="2">Uncharacterized protein</fullName>
    </submittedName>
</protein>
<evidence type="ECO:0000313" key="2">
    <source>
        <dbReference type="EMBL" id="ETO35073.1"/>
    </source>
</evidence>
<organism evidence="2 3">
    <name type="scientific">Reticulomyxa filosa</name>
    <dbReference type="NCBI Taxonomy" id="46433"/>
    <lineage>
        <taxon>Eukaryota</taxon>
        <taxon>Sar</taxon>
        <taxon>Rhizaria</taxon>
        <taxon>Retaria</taxon>
        <taxon>Foraminifera</taxon>
        <taxon>Monothalamids</taxon>
        <taxon>Reticulomyxidae</taxon>
        <taxon>Reticulomyxa</taxon>
    </lineage>
</organism>
<name>X6PAB6_RETFI</name>
<proteinExistence type="predicted"/>
<comment type="caution">
    <text evidence="2">The sequence shown here is derived from an EMBL/GenBank/DDBJ whole genome shotgun (WGS) entry which is preliminary data.</text>
</comment>
<keyword evidence="1" id="KW-0472">Membrane</keyword>
<evidence type="ECO:0000313" key="3">
    <source>
        <dbReference type="Proteomes" id="UP000023152"/>
    </source>
</evidence>
<dbReference type="EMBL" id="ASPP01001984">
    <property type="protein sequence ID" value="ETO35073.1"/>
    <property type="molecule type" value="Genomic_DNA"/>
</dbReference>
<sequence length="113" mass="13728">MKTVFVNQFFIFLLLLRLFMIMYTHGCRIDCKKYYYLGFFIVVILYVANKIYKLFQIVFHYDEKCHTTDIQDLRKAFEYSVDRTKEEIEECGNLRKRALFMKLLTGNKGFFQT</sequence>
<keyword evidence="1" id="KW-0812">Transmembrane</keyword>
<feature type="transmembrane region" description="Helical" evidence="1">
    <location>
        <begin position="35"/>
        <end position="55"/>
    </location>
</feature>
<feature type="transmembrane region" description="Helical" evidence="1">
    <location>
        <begin position="6"/>
        <end position="23"/>
    </location>
</feature>
<reference evidence="2 3" key="1">
    <citation type="journal article" date="2013" name="Curr. Biol.">
        <title>The Genome of the Foraminiferan Reticulomyxa filosa.</title>
        <authorList>
            <person name="Glockner G."/>
            <person name="Hulsmann N."/>
            <person name="Schleicher M."/>
            <person name="Noegel A.A."/>
            <person name="Eichinger L."/>
            <person name="Gallinger C."/>
            <person name="Pawlowski J."/>
            <person name="Sierra R."/>
            <person name="Euteneuer U."/>
            <person name="Pillet L."/>
            <person name="Moustafa A."/>
            <person name="Platzer M."/>
            <person name="Groth M."/>
            <person name="Szafranski K."/>
            <person name="Schliwa M."/>
        </authorList>
    </citation>
    <scope>NUCLEOTIDE SEQUENCE [LARGE SCALE GENOMIC DNA]</scope>
</reference>
<keyword evidence="1" id="KW-1133">Transmembrane helix</keyword>
<gene>
    <name evidence="2" type="ORF">RFI_02002</name>
</gene>
<keyword evidence="3" id="KW-1185">Reference proteome</keyword>
<accession>X6PAB6</accession>